<sequence length="247" mass="26429">MTNGATPAGSRGPRSTLAWALVALASVAGVVVLLGLGIWQVQRLAWKTDLIARVEARVSAPVMPAPGPDGWAAINAQSDEYRHVAVSGSFDYTDEVLVQAVTTQGSGFWVMTPLTTPDGWSVWINRGFVPSDRREAADRARPDGAQQITGLLRITQPDGAFLRANDPAGGRWFSRDVAALSQNFAVSDPAPYFIDADARQAGQLPVGGLTVVSFRNSHLSYALTWFAMAAGLAAGAFYVLRRDRSQD</sequence>
<comment type="subcellular location">
    <subcellularLocation>
        <location evidence="6">Cell membrane</location>
        <topology evidence="6">Multi-pass membrane protein</topology>
    </subcellularLocation>
    <subcellularLocation>
        <location evidence="1">Membrane</location>
    </subcellularLocation>
</comment>
<evidence type="ECO:0000256" key="4">
    <source>
        <dbReference type="ARBA" id="ARBA00022989"/>
    </source>
</evidence>
<gene>
    <name evidence="7" type="ORF">SAMN06265221_102123</name>
</gene>
<evidence type="ECO:0000313" key="8">
    <source>
        <dbReference type="Proteomes" id="UP000319014"/>
    </source>
</evidence>
<organism evidence="7 8">
    <name type="scientific">Paracoccus laeviglucosivorans</name>
    <dbReference type="NCBI Taxonomy" id="1197861"/>
    <lineage>
        <taxon>Bacteria</taxon>
        <taxon>Pseudomonadati</taxon>
        <taxon>Pseudomonadota</taxon>
        <taxon>Alphaproteobacteria</taxon>
        <taxon>Rhodobacterales</taxon>
        <taxon>Paracoccaceae</taxon>
        <taxon>Paracoccus</taxon>
    </lineage>
</organism>
<dbReference type="InterPro" id="IPR045214">
    <property type="entry name" value="Surf1/Surf4"/>
</dbReference>
<dbReference type="AlphaFoldDB" id="A0A521B7F8"/>
<protein>
    <recommendedName>
        <fullName evidence="6">SURF1-like protein</fullName>
    </recommendedName>
</protein>
<evidence type="ECO:0000256" key="3">
    <source>
        <dbReference type="ARBA" id="ARBA00022692"/>
    </source>
</evidence>
<dbReference type="EMBL" id="FXTK01000002">
    <property type="protein sequence ID" value="SMO42620.1"/>
    <property type="molecule type" value="Genomic_DNA"/>
</dbReference>
<keyword evidence="8" id="KW-1185">Reference proteome</keyword>
<evidence type="ECO:0000256" key="5">
    <source>
        <dbReference type="ARBA" id="ARBA00023136"/>
    </source>
</evidence>
<dbReference type="Pfam" id="PF02104">
    <property type="entry name" value="SURF1"/>
    <property type="match status" value="1"/>
</dbReference>
<dbReference type="PANTHER" id="PTHR23427:SF2">
    <property type="entry name" value="SURFEIT LOCUS PROTEIN 1"/>
    <property type="match status" value="1"/>
</dbReference>
<evidence type="ECO:0000256" key="6">
    <source>
        <dbReference type="RuleBase" id="RU363076"/>
    </source>
</evidence>
<evidence type="ECO:0000313" key="7">
    <source>
        <dbReference type="EMBL" id="SMO42620.1"/>
    </source>
</evidence>
<dbReference type="InterPro" id="IPR002994">
    <property type="entry name" value="Surf1/Shy1"/>
</dbReference>
<keyword evidence="4 6" id="KW-1133">Transmembrane helix</keyword>
<keyword evidence="6" id="KW-1003">Cell membrane</keyword>
<feature type="transmembrane region" description="Helical" evidence="6">
    <location>
        <begin position="17"/>
        <end position="39"/>
    </location>
</feature>
<comment type="similarity">
    <text evidence="2 6">Belongs to the SURF1 family.</text>
</comment>
<reference evidence="7 8" key="1">
    <citation type="submission" date="2017-05" db="EMBL/GenBank/DDBJ databases">
        <authorList>
            <person name="Varghese N."/>
            <person name="Submissions S."/>
        </authorList>
    </citation>
    <scope>NUCLEOTIDE SEQUENCE [LARGE SCALE GENOMIC DNA]</scope>
    <source>
        <strain evidence="7 8">DSM 100094</strain>
    </source>
</reference>
<dbReference type="CDD" id="cd06662">
    <property type="entry name" value="SURF1"/>
    <property type="match status" value="1"/>
</dbReference>
<dbReference type="Proteomes" id="UP000319014">
    <property type="component" value="Unassembled WGS sequence"/>
</dbReference>
<evidence type="ECO:0000256" key="2">
    <source>
        <dbReference type="ARBA" id="ARBA00007165"/>
    </source>
</evidence>
<dbReference type="GO" id="GO:0005886">
    <property type="term" value="C:plasma membrane"/>
    <property type="evidence" value="ECO:0007669"/>
    <property type="project" value="UniProtKB-SubCell"/>
</dbReference>
<name>A0A521B7F8_9RHOB</name>
<feature type="transmembrane region" description="Helical" evidence="6">
    <location>
        <begin position="219"/>
        <end position="240"/>
    </location>
</feature>
<proteinExistence type="inferred from homology"/>
<keyword evidence="3 6" id="KW-0812">Transmembrane</keyword>
<dbReference type="PANTHER" id="PTHR23427">
    <property type="entry name" value="SURFEIT LOCUS PROTEIN"/>
    <property type="match status" value="1"/>
</dbReference>
<evidence type="ECO:0000256" key="1">
    <source>
        <dbReference type="ARBA" id="ARBA00004370"/>
    </source>
</evidence>
<accession>A0A521B7F8</accession>
<dbReference type="PROSITE" id="PS50895">
    <property type="entry name" value="SURF1"/>
    <property type="match status" value="1"/>
</dbReference>
<keyword evidence="5 6" id="KW-0472">Membrane</keyword>